<gene>
    <name evidence="5" type="ORF">ACFOD4_00370</name>
</gene>
<proteinExistence type="inferred from homology"/>
<evidence type="ECO:0000256" key="4">
    <source>
        <dbReference type="ARBA" id="ARBA00022842"/>
    </source>
</evidence>
<dbReference type="Gene3D" id="3.40.190.80">
    <property type="match status" value="1"/>
</dbReference>
<dbReference type="SUPFAM" id="SSF56655">
    <property type="entry name" value="Carbohydrate phosphatase"/>
    <property type="match status" value="1"/>
</dbReference>
<name>A0ABV7FT21_9PROT</name>
<evidence type="ECO:0000256" key="1">
    <source>
        <dbReference type="ARBA" id="ARBA00009759"/>
    </source>
</evidence>
<dbReference type="Gene3D" id="3.30.540.10">
    <property type="entry name" value="Fructose-1,6-Bisphosphatase, subunit A, domain 1"/>
    <property type="match status" value="1"/>
</dbReference>
<dbReference type="PANTHER" id="PTHR20854:SF4">
    <property type="entry name" value="INOSITOL-1-MONOPHOSPHATASE-RELATED"/>
    <property type="match status" value="1"/>
</dbReference>
<keyword evidence="4" id="KW-0460">Magnesium</keyword>
<accession>A0ABV7FT21</accession>
<evidence type="ECO:0000256" key="3">
    <source>
        <dbReference type="ARBA" id="ARBA00022801"/>
    </source>
</evidence>
<reference evidence="6" key="1">
    <citation type="journal article" date="2019" name="Int. J. Syst. Evol. Microbiol.">
        <title>The Global Catalogue of Microorganisms (GCM) 10K type strain sequencing project: providing services to taxonomists for standard genome sequencing and annotation.</title>
        <authorList>
            <consortium name="The Broad Institute Genomics Platform"/>
            <consortium name="The Broad Institute Genome Sequencing Center for Infectious Disease"/>
            <person name="Wu L."/>
            <person name="Ma J."/>
        </authorList>
    </citation>
    <scope>NUCLEOTIDE SEQUENCE [LARGE SCALE GENOMIC DNA]</scope>
    <source>
        <strain evidence="6">KCTC 52094</strain>
    </source>
</reference>
<sequence length="265" mass="27521">MDKTMDLSERLRVAEALARQAASLALGLRPSANSEAITLKGAQDWLTEADGAVERFLSDELAKHFPEDGFQGEEAGMHREGTLRWVVDPIDGTSNFAHGGQRWCVSVGLITEGRAVLGAVVSPELNQCFLASEGCGATLNGKPIRAAATREMGRAIVECGWSPRVANPDYHALCQAVMGAGAMMRSGGSGTLGLCDVACGTLDAYVERHINLWDVAAALCVLSEAGARVSPFMADGGAERGGPILAAAPGISEALAGIAGMRLAA</sequence>
<keyword evidence="6" id="KW-1185">Reference proteome</keyword>
<comment type="caution">
    <text evidence="5">The sequence shown here is derived from an EMBL/GenBank/DDBJ whole genome shotgun (WGS) entry which is preliminary data.</text>
</comment>
<keyword evidence="3" id="KW-0378">Hydrolase</keyword>
<dbReference type="PANTHER" id="PTHR20854">
    <property type="entry name" value="INOSITOL MONOPHOSPHATASE"/>
    <property type="match status" value="1"/>
</dbReference>
<organism evidence="5 6">
    <name type="scientific">Teichococcus globiformis</name>
    <dbReference type="NCBI Taxonomy" id="2307229"/>
    <lineage>
        <taxon>Bacteria</taxon>
        <taxon>Pseudomonadati</taxon>
        <taxon>Pseudomonadota</taxon>
        <taxon>Alphaproteobacteria</taxon>
        <taxon>Acetobacterales</taxon>
        <taxon>Roseomonadaceae</taxon>
        <taxon>Roseomonas</taxon>
    </lineage>
</organism>
<protein>
    <submittedName>
        <fullName evidence="5">Inositol monophosphatase family protein</fullName>
    </submittedName>
</protein>
<dbReference type="Pfam" id="PF00459">
    <property type="entry name" value="Inositol_P"/>
    <property type="match status" value="1"/>
</dbReference>
<evidence type="ECO:0000313" key="6">
    <source>
        <dbReference type="Proteomes" id="UP001595593"/>
    </source>
</evidence>
<dbReference type="InterPro" id="IPR000760">
    <property type="entry name" value="Inositol_monophosphatase-like"/>
</dbReference>
<dbReference type="PROSITE" id="PS00629">
    <property type="entry name" value="IMP_1"/>
    <property type="match status" value="1"/>
</dbReference>
<dbReference type="PROSITE" id="PS00630">
    <property type="entry name" value="IMP_2"/>
    <property type="match status" value="1"/>
</dbReference>
<dbReference type="InterPro" id="IPR020583">
    <property type="entry name" value="Inositol_monoP_metal-BS"/>
</dbReference>
<evidence type="ECO:0000256" key="2">
    <source>
        <dbReference type="ARBA" id="ARBA00022723"/>
    </source>
</evidence>
<dbReference type="PRINTS" id="PR00377">
    <property type="entry name" value="IMPHPHTASES"/>
</dbReference>
<dbReference type="EMBL" id="JBHRTN010000002">
    <property type="protein sequence ID" value="MFC3123497.1"/>
    <property type="molecule type" value="Genomic_DNA"/>
</dbReference>
<comment type="similarity">
    <text evidence="1">Belongs to the inositol monophosphatase superfamily.</text>
</comment>
<evidence type="ECO:0000313" key="5">
    <source>
        <dbReference type="EMBL" id="MFC3123497.1"/>
    </source>
</evidence>
<keyword evidence="2" id="KW-0479">Metal-binding</keyword>
<dbReference type="InterPro" id="IPR020550">
    <property type="entry name" value="Inositol_monophosphatase_CS"/>
</dbReference>
<dbReference type="Proteomes" id="UP001595593">
    <property type="component" value="Unassembled WGS sequence"/>
</dbReference>